<dbReference type="RefSeq" id="WP_285490111.1">
    <property type="nucleotide sequence ID" value="NZ_BSTI01000026.1"/>
</dbReference>
<evidence type="ECO:0000313" key="5">
    <source>
        <dbReference type="EMBL" id="GLY70799.1"/>
    </source>
</evidence>
<feature type="chain" id="PRO_5040991673" description="Solute-binding protein family 3/N-terminal domain-containing protein" evidence="3">
    <location>
        <begin position="24"/>
        <end position="307"/>
    </location>
</feature>
<comment type="caution">
    <text evidence="5">The sequence shown here is derived from an EMBL/GenBank/DDBJ whole genome shotgun (WGS) entry which is preliminary data.</text>
</comment>
<dbReference type="InterPro" id="IPR005770">
    <property type="entry name" value="PhnD"/>
</dbReference>
<reference evidence="5" key="1">
    <citation type="submission" date="2023-03" db="EMBL/GenBank/DDBJ databases">
        <title>Amycolatopsis taiwanensis NBRC 103393.</title>
        <authorList>
            <person name="Ichikawa N."/>
            <person name="Sato H."/>
            <person name="Tonouchi N."/>
        </authorList>
    </citation>
    <scope>NUCLEOTIDE SEQUENCE</scope>
    <source>
        <strain evidence="5">NBRC 103393</strain>
    </source>
</reference>
<dbReference type="GO" id="GO:0043190">
    <property type="term" value="C:ATP-binding cassette (ABC) transporter complex"/>
    <property type="evidence" value="ECO:0007669"/>
    <property type="project" value="InterPro"/>
</dbReference>
<proteinExistence type="inferred from homology"/>
<dbReference type="Proteomes" id="UP001165136">
    <property type="component" value="Unassembled WGS sequence"/>
</dbReference>
<organism evidence="5 6">
    <name type="scientific">Amycolatopsis taiwanensis</name>
    <dbReference type="NCBI Taxonomy" id="342230"/>
    <lineage>
        <taxon>Bacteria</taxon>
        <taxon>Bacillati</taxon>
        <taxon>Actinomycetota</taxon>
        <taxon>Actinomycetes</taxon>
        <taxon>Pseudonocardiales</taxon>
        <taxon>Pseudonocardiaceae</taxon>
        <taxon>Amycolatopsis</taxon>
    </lineage>
</organism>
<gene>
    <name evidence="5" type="ORF">Atai01_74180</name>
</gene>
<keyword evidence="2 3" id="KW-0732">Signal</keyword>
<feature type="signal peptide" evidence="3">
    <location>
        <begin position="1"/>
        <end position="23"/>
    </location>
</feature>
<dbReference type="AlphaFoldDB" id="A0A9W6R836"/>
<keyword evidence="6" id="KW-1185">Reference proteome</keyword>
<dbReference type="Pfam" id="PF12974">
    <property type="entry name" value="Phosphonate-bd"/>
    <property type="match status" value="1"/>
</dbReference>
<dbReference type="NCBIfam" id="TIGR01098">
    <property type="entry name" value="3A0109s03R"/>
    <property type="match status" value="1"/>
</dbReference>
<evidence type="ECO:0000256" key="3">
    <source>
        <dbReference type="SAM" id="SignalP"/>
    </source>
</evidence>
<dbReference type="CDD" id="cd01071">
    <property type="entry name" value="PBP2_PhnD_like"/>
    <property type="match status" value="1"/>
</dbReference>
<dbReference type="SMART" id="SM00062">
    <property type="entry name" value="PBPb"/>
    <property type="match status" value="1"/>
</dbReference>
<name>A0A9W6R836_9PSEU</name>
<evidence type="ECO:0000256" key="1">
    <source>
        <dbReference type="ARBA" id="ARBA00007162"/>
    </source>
</evidence>
<dbReference type="EMBL" id="BSTI01000026">
    <property type="protein sequence ID" value="GLY70799.1"/>
    <property type="molecule type" value="Genomic_DNA"/>
</dbReference>
<dbReference type="GO" id="GO:0055085">
    <property type="term" value="P:transmembrane transport"/>
    <property type="evidence" value="ECO:0007669"/>
    <property type="project" value="InterPro"/>
</dbReference>
<dbReference type="PANTHER" id="PTHR35841">
    <property type="entry name" value="PHOSPHONATES-BINDING PERIPLASMIC PROTEIN"/>
    <property type="match status" value="1"/>
</dbReference>
<dbReference type="PANTHER" id="PTHR35841:SF1">
    <property type="entry name" value="PHOSPHONATES-BINDING PERIPLASMIC PROTEIN"/>
    <property type="match status" value="1"/>
</dbReference>
<evidence type="ECO:0000256" key="2">
    <source>
        <dbReference type="ARBA" id="ARBA00022729"/>
    </source>
</evidence>
<dbReference type="PROSITE" id="PS51257">
    <property type="entry name" value="PROKAR_LIPOPROTEIN"/>
    <property type="match status" value="1"/>
</dbReference>
<dbReference type="SUPFAM" id="SSF53850">
    <property type="entry name" value="Periplasmic binding protein-like II"/>
    <property type="match status" value="1"/>
</dbReference>
<comment type="similarity">
    <text evidence="1">Belongs to the phosphate/phosphite/phosphonate binding protein family.</text>
</comment>
<feature type="domain" description="Solute-binding protein family 3/N-terminal" evidence="4">
    <location>
        <begin position="43"/>
        <end position="275"/>
    </location>
</feature>
<evidence type="ECO:0000259" key="4">
    <source>
        <dbReference type="SMART" id="SM00062"/>
    </source>
</evidence>
<evidence type="ECO:0000313" key="6">
    <source>
        <dbReference type="Proteomes" id="UP001165136"/>
    </source>
</evidence>
<dbReference type="Gene3D" id="3.40.190.10">
    <property type="entry name" value="Periplasmic binding protein-like II"/>
    <property type="match status" value="2"/>
</dbReference>
<dbReference type="InterPro" id="IPR001638">
    <property type="entry name" value="Solute-binding_3/MltF_N"/>
</dbReference>
<protein>
    <recommendedName>
        <fullName evidence="4">Solute-binding protein family 3/N-terminal domain-containing protein</fullName>
    </recommendedName>
</protein>
<accession>A0A9W6R836</accession>
<sequence length="307" mass="31987">MRIRRPLTLACSAALLAVLTACGADSSGTTQGANGIECPNGGTVRFGVEPFEDPAKLTPAFTVLAQALEKQLGCKVELSVVSGYSAEVLAMRNGKLEIGQFGPLGYVFASSQADAQPVASFGDASGKLSTYTAGIWVPKDSPITTVEQLRGKSLALGDIGSTSGDAFPRLALRKAGLQDSDVRIDYAGGHPQALLALTNGKVDAAEINTQQLATSTQAGQFDPAQYRRIWESEPIPNDPITVAGSLDPKFRDAVAKALLNLSPGDVAKVAEFLDVTPPGPLVPVTKETYGPLFDLANTLGLTEKDAG</sequence>